<dbReference type="Gene3D" id="3.40.50.300">
    <property type="entry name" value="P-loop containing nucleotide triphosphate hydrolases"/>
    <property type="match status" value="1"/>
</dbReference>
<feature type="region of interest" description="Disordered" evidence="3">
    <location>
        <begin position="1"/>
        <end position="28"/>
    </location>
</feature>
<dbReference type="Pfam" id="PF00071">
    <property type="entry name" value="Ras"/>
    <property type="match status" value="1"/>
</dbReference>
<evidence type="ECO:0000313" key="5">
    <source>
        <dbReference type="Proteomes" id="UP001303115"/>
    </source>
</evidence>
<dbReference type="SMART" id="SM00175">
    <property type="entry name" value="RAB"/>
    <property type="match status" value="1"/>
</dbReference>
<dbReference type="SUPFAM" id="SSF52540">
    <property type="entry name" value="P-loop containing nucleoside triphosphate hydrolases"/>
    <property type="match status" value="1"/>
</dbReference>
<reference evidence="5" key="1">
    <citation type="journal article" date="2023" name="Mol. Phylogenet. Evol.">
        <title>Genome-scale phylogeny and comparative genomics of the fungal order Sordariales.</title>
        <authorList>
            <person name="Hensen N."/>
            <person name="Bonometti L."/>
            <person name="Westerberg I."/>
            <person name="Brannstrom I.O."/>
            <person name="Guillou S."/>
            <person name="Cros-Aarteil S."/>
            <person name="Calhoun S."/>
            <person name="Haridas S."/>
            <person name="Kuo A."/>
            <person name="Mondo S."/>
            <person name="Pangilinan J."/>
            <person name="Riley R."/>
            <person name="LaButti K."/>
            <person name="Andreopoulos B."/>
            <person name="Lipzen A."/>
            <person name="Chen C."/>
            <person name="Yan M."/>
            <person name="Daum C."/>
            <person name="Ng V."/>
            <person name="Clum A."/>
            <person name="Steindorff A."/>
            <person name="Ohm R.A."/>
            <person name="Martin F."/>
            <person name="Silar P."/>
            <person name="Natvig D.O."/>
            <person name="Lalanne C."/>
            <person name="Gautier V."/>
            <person name="Ament-Velasquez S.L."/>
            <person name="Kruys A."/>
            <person name="Hutchinson M.I."/>
            <person name="Powell A.J."/>
            <person name="Barry K."/>
            <person name="Miller A.N."/>
            <person name="Grigoriev I.V."/>
            <person name="Debuchy R."/>
            <person name="Gladieux P."/>
            <person name="Hiltunen Thoren M."/>
            <person name="Johannesson H."/>
        </authorList>
    </citation>
    <scope>NUCLEOTIDE SEQUENCE [LARGE SCALE GENOMIC DNA]</scope>
    <source>
        <strain evidence="5">CBS 284.82</strain>
    </source>
</reference>
<dbReference type="PANTHER" id="PTHR24072">
    <property type="entry name" value="RHO FAMILY GTPASE"/>
    <property type="match status" value="1"/>
</dbReference>
<dbReference type="Proteomes" id="UP001303115">
    <property type="component" value="Unassembled WGS sequence"/>
</dbReference>
<dbReference type="InterPro" id="IPR001806">
    <property type="entry name" value="Small_GTPase"/>
</dbReference>
<dbReference type="InterPro" id="IPR003578">
    <property type="entry name" value="Small_GTPase_Rho"/>
</dbReference>
<evidence type="ECO:0000256" key="3">
    <source>
        <dbReference type="SAM" id="MobiDB-lite"/>
    </source>
</evidence>
<feature type="region of interest" description="Disordered" evidence="3">
    <location>
        <begin position="154"/>
        <end position="208"/>
    </location>
</feature>
<dbReference type="AlphaFoldDB" id="A0AAN6PGJ1"/>
<feature type="compositionally biased region" description="Pro residues" evidence="3">
    <location>
        <begin position="1"/>
        <end position="10"/>
    </location>
</feature>
<keyword evidence="5" id="KW-1185">Reference proteome</keyword>
<dbReference type="PRINTS" id="PR00449">
    <property type="entry name" value="RASTRNSFRMNG"/>
</dbReference>
<name>A0AAN6PGJ1_9PEZI</name>
<evidence type="ECO:0000313" key="4">
    <source>
        <dbReference type="EMBL" id="KAK4040322.1"/>
    </source>
</evidence>
<dbReference type="GO" id="GO:0003924">
    <property type="term" value="F:GTPase activity"/>
    <property type="evidence" value="ECO:0007669"/>
    <property type="project" value="InterPro"/>
</dbReference>
<accession>A0AAN6PGJ1</accession>
<organism evidence="4 5">
    <name type="scientific">Parachaetomium inaequale</name>
    <dbReference type="NCBI Taxonomy" id="2588326"/>
    <lineage>
        <taxon>Eukaryota</taxon>
        <taxon>Fungi</taxon>
        <taxon>Dikarya</taxon>
        <taxon>Ascomycota</taxon>
        <taxon>Pezizomycotina</taxon>
        <taxon>Sordariomycetes</taxon>
        <taxon>Sordariomycetidae</taxon>
        <taxon>Sordariales</taxon>
        <taxon>Chaetomiaceae</taxon>
        <taxon>Parachaetomium</taxon>
    </lineage>
</organism>
<dbReference type="SMART" id="SM00174">
    <property type="entry name" value="RHO"/>
    <property type="match status" value="1"/>
</dbReference>
<evidence type="ECO:0000256" key="1">
    <source>
        <dbReference type="ARBA" id="ARBA00022741"/>
    </source>
</evidence>
<keyword evidence="2" id="KW-0342">GTP-binding</keyword>
<dbReference type="GO" id="GO:0005525">
    <property type="term" value="F:GTP binding"/>
    <property type="evidence" value="ECO:0007669"/>
    <property type="project" value="UniProtKB-KW"/>
</dbReference>
<keyword evidence="4" id="KW-0378">Hydrolase</keyword>
<proteinExistence type="predicted"/>
<protein>
    <submittedName>
        <fullName evidence="4">P-loop containing nucleoside triphosphate hydrolase protein</fullName>
    </submittedName>
</protein>
<dbReference type="PROSITE" id="PS51419">
    <property type="entry name" value="RAB"/>
    <property type="match status" value="1"/>
</dbReference>
<dbReference type="InterPro" id="IPR027417">
    <property type="entry name" value="P-loop_NTPase"/>
</dbReference>
<evidence type="ECO:0000256" key="2">
    <source>
        <dbReference type="ARBA" id="ARBA00023134"/>
    </source>
</evidence>
<sequence>MSPSARPPIPLQMAGGRPQPGNLMRRPGTPTVWEAAAAPANFAAVVGANGPRAFEFTFESAVRPGTLAPPPSPDGAPVAVLARRRAPAATTTTPSPAPARWLPASPVPGVGGLYGRAYLVGQGHLHFETTPRMEDWLGRLQALSLERQEEEETVSAVAQGGNIVGEGTALDMGESARVGDKRSAPPPSEDDDSAPGLAPPAPKRSRVGAVLQRTLSRLGGGRGGRNRAATTITTTTTTARPATPPLPVPAFCLAPPGSAFPSAALHQNHHRLTEGNVAAAAASGSGPLGPAPFVRAFSPFALLSSRAGSVAASSASQTVSRTVKVCLVGDVGAGKTAFFNRLVDDEFVSTSTSLVPDFKSVCVRADDGSAVNVELWDFPGIVAGARPGQLLSTFFHAAVICFSLEDKDNLTNVVEVWKPKLDASLHDQHVFVLGLKRDLRPAFPTLGLSFLPTKERATAEMGQQVAAAINASGYGECSARANDNVQGAWDGIISHIIASLDERERAFKNSRKRERPRTAVAGFLDRCGVGRLGRDRERM</sequence>
<gene>
    <name evidence="4" type="ORF">C8A01DRAFT_35652</name>
</gene>
<dbReference type="GO" id="GO:0007264">
    <property type="term" value="P:small GTPase-mediated signal transduction"/>
    <property type="evidence" value="ECO:0007669"/>
    <property type="project" value="InterPro"/>
</dbReference>
<comment type="caution">
    <text evidence="4">The sequence shown here is derived from an EMBL/GenBank/DDBJ whole genome shotgun (WGS) entry which is preliminary data.</text>
</comment>
<dbReference type="EMBL" id="MU854379">
    <property type="protein sequence ID" value="KAK4040322.1"/>
    <property type="molecule type" value="Genomic_DNA"/>
</dbReference>
<keyword evidence="1" id="KW-0547">Nucleotide-binding</keyword>